<dbReference type="Pfam" id="PF12833">
    <property type="entry name" value="HTH_18"/>
    <property type="match status" value="1"/>
</dbReference>
<keyword evidence="3" id="KW-0804">Transcription</keyword>
<dbReference type="Proteomes" id="UP000266482">
    <property type="component" value="Unassembled WGS sequence"/>
</dbReference>
<dbReference type="GO" id="GO:0043565">
    <property type="term" value="F:sequence-specific DNA binding"/>
    <property type="evidence" value="ECO:0007669"/>
    <property type="project" value="InterPro"/>
</dbReference>
<dbReference type="CDD" id="cd17536">
    <property type="entry name" value="REC_YesN-like"/>
    <property type="match status" value="1"/>
</dbReference>
<feature type="modified residue" description="4-aspartylphosphate" evidence="4">
    <location>
        <position position="55"/>
    </location>
</feature>
<dbReference type="GO" id="GO:0000160">
    <property type="term" value="P:phosphorelay signal transduction system"/>
    <property type="evidence" value="ECO:0007669"/>
    <property type="project" value="InterPro"/>
</dbReference>
<dbReference type="Gene3D" id="1.10.10.60">
    <property type="entry name" value="Homeodomain-like"/>
    <property type="match status" value="2"/>
</dbReference>
<evidence type="ECO:0000259" key="5">
    <source>
        <dbReference type="PROSITE" id="PS01124"/>
    </source>
</evidence>
<evidence type="ECO:0000313" key="8">
    <source>
        <dbReference type="Proteomes" id="UP000266482"/>
    </source>
</evidence>
<dbReference type="SUPFAM" id="SSF52172">
    <property type="entry name" value="CheY-like"/>
    <property type="match status" value="1"/>
</dbReference>
<keyword evidence="8" id="KW-1185">Reference proteome</keyword>
<proteinExistence type="predicted"/>
<dbReference type="Pfam" id="PF00072">
    <property type="entry name" value="Response_reg"/>
    <property type="match status" value="1"/>
</dbReference>
<dbReference type="Gene3D" id="3.40.50.2300">
    <property type="match status" value="1"/>
</dbReference>
<organism evidence="7 8">
    <name type="scientific">Paenibacillus nanensis</name>
    <dbReference type="NCBI Taxonomy" id="393251"/>
    <lineage>
        <taxon>Bacteria</taxon>
        <taxon>Bacillati</taxon>
        <taxon>Bacillota</taxon>
        <taxon>Bacilli</taxon>
        <taxon>Bacillales</taxon>
        <taxon>Paenibacillaceae</taxon>
        <taxon>Paenibacillus</taxon>
    </lineage>
</organism>
<comment type="caution">
    <text evidence="7">The sequence shown here is derived from an EMBL/GenBank/DDBJ whole genome shotgun (WGS) entry which is preliminary data.</text>
</comment>
<dbReference type="PANTHER" id="PTHR43280:SF2">
    <property type="entry name" value="HTH-TYPE TRANSCRIPTIONAL REGULATOR EXSA"/>
    <property type="match status" value="1"/>
</dbReference>
<dbReference type="SMART" id="SM00448">
    <property type="entry name" value="REC"/>
    <property type="match status" value="1"/>
</dbReference>
<dbReference type="SUPFAM" id="SSF46689">
    <property type="entry name" value="Homeodomain-like"/>
    <property type="match status" value="2"/>
</dbReference>
<keyword evidence="1" id="KW-0805">Transcription regulation</keyword>
<feature type="domain" description="HTH araC/xylS-type" evidence="5">
    <location>
        <begin position="345"/>
        <end position="444"/>
    </location>
</feature>
<dbReference type="InterPro" id="IPR009057">
    <property type="entry name" value="Homeodomain-like_sf"/>
</dbReference>
<dbReference type="InterPro" id="IPR018060">
    <property type="entry name" value="HTH_AraC"/>
</dbReference>
<dbReference type="AlphaFoldDB" id="A0A3A1UW63"/>
<dbReference type="InterPro" id="IPR001789">
    <property type="entry name" value="Sig_transdc_resp-reg_receiver"/>
</dbReference>
<keyword evidence="4" id="KW-0597">Phosphoprotein</keyword>
<dbReference type="InterPro" id="IPR020449">
    <property type="entry name" value="Tscrpt_reg_AraC-type_HTH"/>
</dbReference>
<evidence type="ECO:0000256" key="1">
    <source>
        <dbReference type="ARBA" id="ARBA00023015"/>
    </source>
</evidence>
<dbReference type="RefSeq" id="WP_119599987.1">
    <property type="nucleotide sequence ID" value="NZ_QXQA01000006.1"/>
</dbReference>
<reference evidence="7 8" key="1">
    <citation type="submission" date="2018-09" db="EMBL/GenBank/DDBJ databases">
        <title>Paenibacillus aracenensis nov. sp. isolated from a cave in southern Spain.</title>
        <authorList>
            <person name="Jurado V."/>
            <person name="Gutierrez-Patricio S."/>
            <person name="Gonzalez-Pimentel J.L."/>
            <person name="Miller A.Z."/>
            <person name="Laiz L."/>
            <person name="Saiz-Jimenez C."/>
        </authorList>
    </citation>
    <scope>NUCLEOTIDE SEQUENCE [LARGE SCALE GENOMIC DNA]</scope>
    <source>
        <strain evidence="7 8">DSM 22867</strain>
    </source>
</reference>
<sequence length="450" mass="51700">MYNLLIVDDEPLICEGLSNLLSTSGINIGSIFTAHSGYEALDCLRMEDVDLLVTDIQMGSMSGIELMQEAKLVKPWMQTIVISAHETFQYAQMAIRLGAKDYLIKPLNPGQFLDCVRSVLLKMNKRDAQEDPLMSRLEEHFRMEQPLAERDEWLNRLLKGDSPGPEAALRVLREKFGTALEGPYYALLKLKLNLAGHERGSSPADQQLLKYAALNICHELLEKELNNISFYSPGDEITVIAQWSEREFNEEGVNKLNGLDMLGRSLHYNINKYLSMECVVGISQILKGVSFLPQLNEQAGKALKWNRKHPDHYVFYYGDFNWSAYGEPEEQTSEELLAQNSMIVDKAKRYIEEHYAQKGLTLHEVAQRNHVSPNYLSYLFKKETGFNLWEYVIKLRMEESKRLLVGTDMRRYEISERVGYESPEHFSKIFKKYYGISPSELKNGQSKQAQ</sequence>
<dbReference type="OrthoDB" id="2640518at2"/>
<name>A0A3A1UW63_9BACL</name>
<dbReference type="InterPro" id="IPR011006">
    <property type="entry name" value="CheY-like_superfamily"/>
</dbReference>
<dbReference type="PANTHER" id="PTHR43280">
    <property type="entry name" value="ARAC-FAMILY TRANSCRIPTIONAL REGULATOR"/>
    <property type="match status" value="1"/>
</dbReference>
<protein>
    <submittedName>
        <fullName evidence="7">Response regulator</fullName>
    </submittedName>
</protein>
<evidence type="ECO:0000256" key="4">
    <source>
        <dbReference type="PROSITE-ProRule" id="PRU00169"/>
    </source>
</evidence>
<dbReference type="GO" id="GO:0003700">
    <property type="term" value="F:DNA-binding transcription factor activity"/>
    <property type="evidence" value="ECO:0007669"/>
    <property type="project" value="InterPro"/>
</dbReference>
<evidence type="ECO:0000256" key="2">
    <source>
        <dbReference type="ARBA" id="ARBA00023125"/>
    </source>
</evidence>
<evidence type="ECO:0000256" key="3">
    <source>
        <dbReference type="ARBA" id="ARBA00023163"/>
    </source>
</evidence>
<evidence type="ECO:0000313" key="7">
    <source>
        <dbReference type="EMBL" id="RIX52779.1"/>
    </source>
</evidence>
<keyword evidence="2" id="KW-0238">DNA-binding</keyword>
<dbReference type="PROSITE" id="PS01124">
    <property type="entry name" value="HTH_ARAC_FAMILY_2"/>
    <property type="match status" value="1"/>
</dbReference>
<dbReference type="SMART" id="SM00342">
    <property type="entry name" value="HTH_ARAC"/>
    <property type="match status" value="1"/>
</dbReference>
<dbReference type="PRINTS" id="PR00032">
    <property type="entry name" value="HTHARAC"/>
</dbReference>
<gene>
    <name evidence="7" type="ORF">D3P08_12295</name>
</gene>
<accession>A0A3A1UW63</accession>
<feature type="domain" description="Response regulatory" evidence="6">
    <location>
        <begin position="3"/>
        <end position="120"/>
    </location>
</feature>
<dbReference type="EMBL" id="QXQA01000006">
    <property type="protein sequence ID" value="RIX52779.1"/>
    <property type="molecule type" value="Genomic_DNA"/>
</dbReference>
<dbReference type="PROSITE" id="PS50110">
    <property type="entry name" value="RESPONSE_REGULATORY"/>
    <property type="match status" value="1"/>
</dbReference>
<evidence type="ECO:0000259" key="6">
    <source>
        <dbReference type="PROSITE" id="PS50110"/>
    </source>
</evidence>